<evidence type="ECO:0000313" key="3">
    <source>
        <dbReference type="EMBL" id="MCS3920744.1"/>
    </source>
</evidence>
<name>A0ABT2ES04_9BACT</name>
<comment type="caution">
    <text evidence="3">The sequence shown here is derived from an EMBL/GenBank/DDBJ whole genome shotgun (WGS) entry which is preliminary data.</text>
</comment>
<feature type="transmembrane region" description="Helical" evidence="1">
    <location>
        <begin position="286"/>
        <end position="306"/>
    </location>
</feature>
<reference evidence="3 4" key="1">
    <citation type="submission" date="2022-08" db="EMBL/GenBank/DDBJ databases">
        <title>Bacterial and archaeal communities from various locations to study Microbial Dark Matter (Phase II).</title>
        <authorList>
            <person name="Stepanauskas R."/>
        </authorList>
    </citation>
    <scope>NUCLEOTIDE SEQUENCE [LARGE SCALE GENOMIC DNA]</scope>
    <source>
        <strain evidence="3 4">PD1</strain>
    </source>
</reference>
<feature type="domain" description="Peptidase M56" evidence="2">
    <location>
        <begin position="97"/>
        <end position="240"/>
    </location>
</feature>
<dbReference type="PANTHER" id="PTHR34978:SF3">
    <property type="entry name" value="SLR0241 PROTEIN"/>
    <property type="match status" value="1"/>
</dbReference>
<dbReference type="Proteomes" id="UP001204798">
    <property type="component" value="Unassembled WGS sequence"/>
</dbReference>
<protein>
    <submittedName>
        <fullName evidence="3">Zn-dependent protease with chaperone function</fullName>
    </submittedName>
</protein>
<organism evidence="3 4">
    <name type="scientific">Candidatus Fervidibacter sacchari</name>
    <dbReference type="NCBI Taxonomy" id="1448929"/>
    <lineage>
        <taxon>Bacteria</taxon>
        <taxon>Candidatus Fervidibacterota</taxon>
        <taxon>Candidatus Fervidibacter</taxon>
    </lineage>
</organism>
<evidence type="ECO:0000313" key="4">
    <source>
        <dbReference type="Proteomes" id="UP001204798"/>
    </source>
</evidence>
<proteinExistence type="predicted"/>
<feature type="transmembrane region" description="Helical" evidence="1">
    <location>
        <begin position="49"/>
        <end position="71"/>
    </location>
</feature>
<evidence type="ECO:0000256" key="1">
    <source>
        <dbReference type="SAM" id="Phobius"/>
    </source>
</evidence>
<keyword evidence="1" id="KW-1133">Transmembrane helix</keyword>
<keyword evidence="3" id="KW-0645">Protease</keyword>
<dbReference type="GO" id="GO:0006508">
    <property type="term" value="P:proteolysis"/>
    <property type="evidence" value="ECO:0007669"/>
    <property type="project" value="UniProtKB-KW"/>
</dbReference>
<dbReference type="InterPro" id="IPR052173">
    <property type="entry name" value="Beta-lactam_resp_regulator"/>
</dbReference>
<keyword evidence="4" id="KW-1185">Reference proteome</keyword>
<keyword evidence="1" id="KW-0472">Membrane</keyword>
<keyword evidence="1" id="KW-0812">Transmembrane</keyword>
<dbReference type="PANTHER" id="PTHR34978">
    <property type="entry name" value="POSSIBLE SENSOR-TRANSDUCER PROTEIN BLAR"/>
    <property type="match status" value="1"/>
</dbReference>
<evidence type="ECO:0000259" key="2">
    <source>
        <dbReference type="Pfam" id="PF05569"/>
    </source>
</evidence>
<dbReference type="EMBL" id="JANUCP010000006">
    <property type="protein sequence ID" value="MCS3920744.1"/>
    <property type="molecule type" value="Genomic_DNA"/>
</dbReference>
<gene>
    <name evidence="3" type="ORF">M2350_003179</name>
</gene>
<dbReference type="RefSeq" id="WP_018196853.1">
    <property type="nucleotide sequence ID" value="NZ_CP130454.1"/>
</dbReference>
<feature type="transmembrane region" description="Helical" evidence="1">
    <location>
        <begin position="105"/>
        <end position="124"/>
    </location>
</feature>
<dbReference type="InterPro" id="IPR008756">
    <property type="entry name" value="Peptidase_M56"/>
</dbReference>
<dbReference type="GO" id="GO:0008233">
    <property type="term" value="F:peptidase activity"/>
    <property type="evidence" value="ECO:0007669"/>
    <property type="project" value="UniProtKB-KW"/>
</dbReference>
<feature type="transmembrane region" description="Helical" evidence="1">
    <location>
        <begin position="205"/>
        <end position="226"/>
    </location>
</feature>
<sequence>MRLVLVGFVLWLISSALLVSIVGSILWLSRKFSPLRDAEGSEWARLTAFGLLAPPSFGIAFAIAGLTSAILCPATSVRNYHLCFHLAKHLCGHASATTIWKSHSLLLAALVWLGVTGATTVILSKRAKLVKRFRPSPKLKQAIALAQLPKNLPVWESDDEAPAGLVGVLSPSIFVSRKTVRHLPLSALTIILRHEYAHLARKDHWLRWLLFVIALIFAPIPFAVWLQREWRYACEMAADDFAASDSQLARLLTNALRAVQGLTGLNNEQLQHRIERLKAKRTKSKYAIWVGVGAILSGLVLGVFAFSLPSIWLTFHCLAEALILR</sequence>
<keyword evidence="3" id="KW-0378">Hydrolase</keyword>
<dbReference type="Pfam" id="PF05569">
    <property type="entry name" value="Peptidase_M56"/>
    <property type="match status" value="1"/>
</dbReference>
<accession>A0ABT2ES04</accession>
<feature type="transmembrane region" description="Helical" evidence="1">
    <location>
        <begin position="6"/>
        <end position="28"/>
    </location>
</feature>